<dbReference type="InterPro" id="IPR015421">
    <property type="entry name" value="PyrdxlP-dep_Trfase_major"/>
</dbReference>
<dbReference type="SUPFAM" id="SSF53383">
    <property type="entry name" value="PLP-dependent transferases"/>
    <property type="match status" value="1"/>
</dbReference>
<protein>
    <recommendedName>
        <fullName evidence="2">Aminotransferase class V domain-containing protein</fullName>
    </recommendedName>
</protein>
<accession>A0A381N5L1</accession>
<gene>
    <name evidence="3" type="ORF">METZ01_LOCUS1747</name>
</gene>
<evidence type="ECO:0000313" key="3">
    <source>
        <dbReference type="EMBL" id="SUZ48893.1"/>
    </source>
</evidence>
<dbReference type="Gene3D" id="3.90.1150.10">
    <property type="entry name" value="Aspartate Aminotransferase, domain 1"/>
    <property type="match status" value="1"/>
</dbReference>
<dbReference type="InterPro" id="IPR006311">
    <property type="entry name" value="TAT_signal"/>
</dbReference>
<sequence length="441" mass="48500">MSGRKFRISRRHFLGTSFAVGLGGVSTGLMGKSVEANQRPVPAIALEGLRPSGMVDEAYWWKVRSQFNIVDGLAFMNNGTQGPMPRVVLEKNERILREIAEDPTDNYRRDDINAVREKVAPFVGADPSEIALTRSTTEGMNIFAHGLDWREGDEVLMNSHEHGGGRGPYLTLMERKGIRINVIDLPSPPESTDQIVDLYEQAITSRTRAIMVSHITYVTGLVTPIKMLSEMAHRHGVLVSVDGAHPLGMIDLNFHEMGCDHYSAAGQKWLLAGGGTGVCYVKGDIQDQVWPLMGGPPREGATATRYESVGQHNLPSLLGMGDAVDLQETIGKRNIEERDRQLSTRLKAGLNEIPGVHLWTSSDRGLSAGLTLFSVHDIPMRNVVTALFDEFRVHIRTMGTGNLNGVRASTHFYNMPHEVDRLLEGVRHIAANAGNYMTTSG</sequence>
<name>A0A381N5L1_9ZZZZ</name>
<dbReference type="PANTHER" id="PTHR43092:SF6">
    <property type="entry name" value="BLR1280 PROTEIN"/>
    <property type="match status" value="1"/>
</dbReference>
<dbReference type="InterPro" id="IPR015424">
    <property type="entry name" value="PyrdxlP-dep_Trfase"/>
</dbReference>
<evidence type="ECO:0000256" key="1">
    <source>
        <dbReference type="ARBA" id="ARBA00022898"/>
    </source>
</evidence>
<dbReference type="InterPro" id="IPR000192">
    <property type="entry name" value="Aminotrans_V_dom"/>
</dbReference>
<organism evidence="3">
    <name type="scientific">marine metagenome</name>
    <dbReference type="NCBI Taxonomy" id="408172"/>
    <lineage>
        <taxon>unclassified sequences</taxon>
        <taxon>metagenomes</taxon>
        <taxon>ecological metagenomes</taxon>
    </lineage>
</organism>
<dbReference type="AlphaFoldDB" id="A0A381N5L1"/>
<dbReference type="PROSITE" id="PS51318">
    <property type="entry name" value="TAT"/>
    <property type="match status" value="1"/>
</dbReference>
<keyword evidence="1" id="KW-0663">Pyridoxal phosphate</keyword>
<evidence type="ECO:0000259" key="2">
    <source>
        <dbReference type="Pfam" id="PF00266"/>
    </source>
</evidence>
<feature type="domain" description="Aminotransferase class V" evidence="2">
    <location>
        <begin position="110"/>
        <end position="422"/>
    </location>
</feature>
<dbReference type="Gene3D" id="3.40.640.10">
    <property type="entry name" value="Type I PLP-dependent aspartate aminotransferase-like (Major domain)"/>
    <property type="match status" value="1"/>
</dbReference>
<dbReference type="EMBL" id="UINC01000092">
    <property type="protein sequence ID" value="SUZ48893.1"/>
    <property type="molecule type" value="Genomic_DNA"/>
</dbReference>
<dbReference type="Pfam" id="PF00266">
    <property type="entry name" value="Aminotran_5"/>
    <property type="match status" value="1"/>
</dbReference>
<dbReference type="PANTHER" id="PTHR43092">
    <property type="entry name" value="L-CYSTEINE DESULFHYDRASE"/>
    <property type="match status" value="1"/>
</dbReference>
<proteinExistence type="predicted"/>
<dbReference type="InterPro" id="IPR015422">
    <property type="entry name" value="PyrdxlP-dep_Trfase_small"/>
</dbReference>
<reference evidence="3" key="1">
    <citation type="submission" date="2018-05" db="EMBL/GenBank/DDBJ databases">
        <authorList>
            <person name="Lanie J.A."/>
            <person name="Ng W.-L."/>
            <person name="Kazmierczak K.M."/>
            <person name="Andrzejewski T.M."/>
            <person name="Davidsen T.M."/>
            <person name="Wayne K.J."/>
            <person name="Tettelin H."/>
            <person name="Glass J.I."/>
            <person name="Rusch D."/>
            <person name="Podicherti R."/>
            <person name="Tsui H.-C.T."/>
            <person name="Winkler M.E."/>
        </authorList>
    </citation>
    <scope>NUCLEOTIDE SEQUENCE</scope>
</reference>